<keyword evidence="7 9" id="KW-0472">Membrane</keyword>
<comment type="subcellular location">
    <subcellularLocation>
        <location evidence="1 9">Cell membrane</location>
        <topology evidence="1 9">Multi-pass membrane protein</topology>
    </subcellularLocation>
</comment>
<keyword evidence="8 9" id="KW-0012">Acyltransferase</keyword>
<dbReference type="Pfam" id="PF20154">
    <property type="entry name" value="LNT_N"/>
    <property type="match status" value="1"/>
</dbReference>
<dbReference type="UniPathway" id="UPA00666"/>
<accession>B4D970</accession>
<feature type="transmembrane region" description="Helical" evidence="9">
    <location>
        <begin position="159"/>
        <end position="188"/>
    </location>
</feature>
<dbReference type="GO" id="GO:0042158">
    <property type="term" value="P:lipoprotein biosynthetic process"/>
    <property type="evidence" value="ECO:0007669"/>
    <property type="project" value="UniProtKB-UniRule"/>
</dbReference>
<dbReference type="InParanoid" id="B4D970"/>
<dbReference type="GO" id="GO:0005886">
    <property type="term" value="C:plasma membrane"/>
    <property type="evidence" value="ECO:0007669"/>
    <property type="project" value="UniProtKB-SubCell"/>
</dbReference>
<feature type="transmembrane region" description="Helical" evidence="9">
    <location>
        <begin position="65"/>
        <end position="82"/>
    </location>
</feature>
<dbReference type="InterPro" id="IPR045378">
    <property type="entry name" value="LNT_N"/>
</dbReference>
<comment type="catalytic activity">
    <reaction evidence="9">
        <text>N-terminal S-1,2-diacyl-sn-glyceryl-L-cysteinyl-[lipoprotein] + a glycerophospholipid = N-acyl-S-1,2-diacyl-sn-glyceryl-L-cysteinyl-[lipoprotein] + a 2-acyl-sn-glycero-3-phospholipid + H(+)</text>
        <dbReference type="Rhea" id="RHEA:48228"/>
        <dbReference type="Rhea" id="RHEA-COMP:14681"/>
        <dbReference type="Rhea" id="RHEA-COMP:14684"/>
        <dbReference type="ChEBI" id="CHEBI:15378"/>
        <dbReference type="ChEBI" id="CHEBI:136912"/>
        <dbReference type="ChEBI" id="CHEBI:140656"/>
        <dbReference type="ChEBI" id="CHEBI:140657"/>
        <dbReference type="ChEBI" id="CHEBI:140660"/>
        <dbReference type="EC" id="2.3.1.269"/>
    </reaction>
</comment>
<dbReference type="eggNOG" id="COG0815">
    <property type="taxonomic scope" value="Bacteria"/>
</dbReference>
<keyword evidence="6 9" id="KW-1133">Transmembrane helix</keyword>
<feature type="transmembrane region" description="Helical" evidence="9">
    <location>
        <begin position="121"/>
        <end position="139"/>
    </location>
</feature>
<evidence type="ECO:0000256" key="7">
    <source>
        <dbReference type="ARBA" id="ARBA00023136"/>
    </source>
</evidence>
<dbReference type="InterPro" id="IPR003010">
    <property type="entry name" value="C-N_Hydrolase"/>
</dbReference>
<comment type="similarity">
    <text evidence="2 9">Belongs to the CN hydrolase family. Apolipoprotein N-acyltransferase subfamily.</text>
</comment>
<name>B4D970_9BACT</name>
<feature type="transmembrane region" description="Helical" evidence="9">
    <location>
        <begin position="88"/>
        <end position="109"/>
    </location>
</feature>
<keyword evidence="11" id="KW-0449">Lipoprotein</keyword>
<gene>
    <name evidence="9" type="primary">lnt</name>
    <name evidence="11" type="ORF">CfE428DRAFT_5460</name>
</gene>
<feature type="transmembrane region" description="Helical" evidence="9">
    <location>
        <begin position="30"/>
        <end position="53"/>
    </location>
</feature>
<evidence type="ECO:0000256" key="1">
    <source>
        <dbReference type="ARBA" id="ARBA00004651"/>
    </source>
</evidence>
<sequence length="622" mass="67660">MTAKSSLPPAPDGTGVRAGNTLVLHIVSYALLWGLITWVSYYVCWPLIFVALVPFARLAIGPEYPITRLAVAWVAGTFYFGAIEYWFAFYNLGALAILAMLQGLSLLPIAVGIREGHRRRIPLCLTLPVCWVAGEYLRSLGPFGFPVGALAPALFRQLWVIQIADLGGMFLVSSAIAMVSGALCDIWPSSFTVRPRWSRALCATVVGVIGVWLCIAGYGSYRLIESRTTRESGPVVAVVQPDVPWASDVGDGYDPAQLFDKLIEFSREAAHRDPAPELIVWPEASVVTPLNPEFCRAEPAQIQRTVDFMVHQQPAADDARVRAWLEGKMRQGGDCAARIQALADETNASLIVGAPMRLPESNGGGGPWRSFNAAFFFRPHLPVVVQQKVHLFPAAERIPFVGTWAETPFRWLATVTGVQPEFELQPGAKFLPLAFGNTNGSHAFTLPICGEIDLARTAGVFLPHDQTRLLVNISDDGMFQRSAMLQVRQSMLAYRAVESRSAIARSANTGVSCFVRPTGEIAGAVTNAQGESWTGRGFPERAVIAEVLRRKASPSGANAAEIAPLVAEIRKLRTEAGVEGYSVQRIDLDTRQTLYSEIGDAFAQCCGGVMLLAFFVGVGRRR</sequence>
<comment type="pathway">
    <text evidence="9">Protein modification; lipoprotein biosynthesis (N-acyl transfer).</text>
</comment>
<dbReference type="InterPro" id="IPR004563">
    <property type="entry name" value="Apolipo_AcylTrfase"/>
</dbReference>
<dbReference type="Pfam" id="PF00795">
    <property type="entry name" value="CN_hydrolase"/>
    <property type="match status" value="1"/>
</dbReference>
<dbReference type="PROSITE" id="PS50263">
    <property type="entry name" value="CN_HYDROLASE"/>
    <property type="match status" value="1"/>
</dbReference>
<evidence type="ECO:0000256" key="6">
    <source>
        <dbReference type="ARBA" id="ARBA00022989"/>
    </source>
</evidence>
<dbReference type="Proteomes" id="UP000005824">
    <property type="component" value="Unassembled WGS sequence"/>
</dbReference>
<dbReference type="NCBIfam" id="TIGR00546">
    <property type="entry name" value="lnt"/>
    <property type="match status" value="1"/>
</dbReference>
<comment type="caution">
    <text evidence="11">The sequence shown here is derived from an EMBL/GenBank/DDBJ whole genome shotgun (WGS) entry which is preliminary data.</text>
</comment>
<dbReference type="EC" id="2.3.1.269" evidence="9"/>
<dbReference type="HAMAP" id="MF_01148">
    <property type="entry name" value="Lnt"/>
    <property type="match status" value="1"/>
</dbReference>
<reference evidence="11 12" key="1">
    <citation type="journal article" date="2011" name="J. Bacteriol.">
        <title>Genome sequence of Chthoniobacter flavus Ellin428, an aerobic heterotrophic soil bacterium.</title>
        <authorList>
            <person name="Kant R."/>
            <person name="van Passel M.W."/>
            <person name="Palva A."/>
            <person name="Lucas S."/>
            <person name="Lapidus A."/>
            <person name="Glavina Del Rio T."/>
            <person name="Dalin E."/>
            <person name="Tice H."/>
            <person name="Bruce D."/>
            <person name="Goodwin L."/>
            <person name="Pitluck S."/>
            <person name="Larimer F.W."/>
            <person name="Land M.L."/>
            <person name="Hauser L."/>
            <person name="Sangwan P."/>
            <person name="de Vos W.M."/>
            <person name="Janssen P.H."/>
            <person name="Smidt H."/>
        </authorList>
    </citation>
    <scope>NUCLEOTIDE SEQUENCE [LARGE SCALE GENOMIC DNA]</scope>
    <source>
        <strain evidence="11 12">Ellin428</strain>
    </source>
</reference>
<evidence type="ECO:0000256" key="3">
    <source>
        <dbReference type="ARBA" id="ARBA00022475"/>
    </source>
</evidence>
<evidence type="ECO:0000313" key="12">
    <source>
        <dbReference type="Proteomes" id="UP000005824"/>
    </source>
</evidence>
<protein>
    <recommendedName>
        <fullName evidence="9">Apolipoprotein N-acyltransferase</fullName>
        <shortName evidence="9">ALP N-acyltransferase</shortName>
        <ecNumber evidence="9">2.3.1.269</ecNumber>
    </recommendedName>
</protein>
<evidence type="ECO:0000256" key="4">
    <source>
        <dbReference type="ARBA" id="ARBA00022679"/>
    </source>
</evidence>
<dbReference type="STRING" id="497964.CfE428DRAFT_5460"/>
<evidence type="ECO:0000256" key="5">
    <source>
        <dbReference type="ARBA" id="ARBA00022692"/>
    </source>
</evidence>
<comment type="function">
    <text evidence="9">Catalyzes the phospholipid dependent N-acylation of the N-terminal cysteine of apolipoprotein, the last step in lipoprotein maturation.</text>
</comment>
<proteinExistence type="inferred from homology"/>
<dbReference type="EMBL" id="ABVL01000025">
    <property type="protein sequence ID" value="EDY16973.1"/>
    <property type="molecule type" value="Genomic_DNA"/>
</dbReference>
<keyword evidence="3 9" id="KW-1003">Cell membrane</keyword>
<dbReference type="Gene3D" id="3.60.110.10">
    <property type="entry name" value="Carbon-nitrogen hydrolase"/>
    <property type="match status" value="1"/>
</dbReference>
<keyword evidence="4 9" id="KW-0808">Transferase</keyword>
<dbReference type="GO" id="GO:0016410">
    <property type="term" value="F:N-acyltransferase activity"/>
    <property type="evidence" value="ECO:0007669"/>
    <property type="project" value="UniProtKB-UniRule"/>
</dbReference>
<feature type="domain" description="CN hydrolase" evidence="10">
    <location>
        <begin position="234"/>
        <end position="549"/>
    </location>
</feature>
<dbReference type="PANTHER" id="PTHR38686:SF1">
    <property type="entry name" value="APOLIPOPROTEIN N-ACYLTRANSFERASE"/>
    <property type="match status" value="1"/>
</dbReference>
<keyword evidence="12" id="KW-1185">Reference proteome</keyword>
<organism evidence="11 12">
    <name type="scientific">Chthoniobacter flavus Ellin428</name>
    <dbReference type="NCBI Taxonomy" id="497964"/>
    <lineage>
        <taxon>Bacteria</taxon>
        <taxon>Pseudomonadati</taxon>
        <taxon>Verrucomicrobiota</taxon>
        <taxon>Spartobacteria</taxon>
        <taxon>Chthoniobacterales</taxon>
        <taxon>Chthoniobacteraceae</taxon>
        <taxon>Chthoniobacter</taxon>
    </lineage>
</organism>
<evidence type="ECO:0000256" key="2">
    <source>
        <dbReference type="ARBA" id="ARBA00010065"/>
    </source>
</evidence>
<feature type="transmembrane region" description="Helical" evidence="9">
    <location>
        <begin position="200"/>
        <end position="221"/>
    </location>
</feature>
<dbReference type="AlphaFoldDB" id="B4D970"/>
<evidence type="ECO:0000256" key="8">
    <source>
        <dbReference type="ARBA" id="ARBA00023315"/>
    </source>
</evidence>
<keyword evidence="5 9" id="KW-0812">Transmembrane</keyword>
<dbReference type="RefSeq" id="WP_006982781.1">
    <property type="nucleotide sequence ID" value="NZ_ABVL01000025.1"/>
</dbReference>
<dbReference type="SUPFAM" id="SSF56317">
    <property type="entry name" value="Carbon-nitrogen hydrolase"/>
    <property type="match status" value="1"/>
</dbReference>
<evidence type="ECO:0000259" key="10">
    <source>
        <dbReference type="PROSITE" id="PS50263"/>
    </source>
</evidence>
<evidence type="ECO:0000256" key="9">
    <source>
        <dbReference type="HAMAP-Rule" id="MF_01148"/>
    </source>
</evidence>
<dbReference type="PANTHER" id="PTHR38686">
    <property type="entry name" value="APOLIPOPROTEIN N-ACYLTRANSFERASE"/>
    <property type="match status" value="1"/>
</dbReference>
<evidence type="ECO:0000313" key="11">
    <source>
        <dbReference type="EMBL" id="EDY16973.1"/>
    </source>
</evidence>
<dbReference type="InterPro" id="IPR036526">
    <property type="entry name" value="C-N_Hydrolase_sf"/>
</dbReference>